<feature type="chain" id="PRO_5043411871" description="FAM69 protein-kinase domain-containing protein" evidence="5">
    <location>
        <begin position="21"/>
        <end position="369"/>
    </location>
</feature>
<feature type="domain" description="FAM69 protein-kinase" evidence="6">
    <location>
        <begin position="148"/>
        <end position="335"/>
    </location>
</feature>
<comment type="similarity">
    <text evidence="2">Belongs to the DIPK family.</text>
</comment>
<evidence type="ECO:0000313" key="7">
    <source>
        <dbReference type="EnsemblMetazoa" id="XP_019767142.1"/>
    </source>
</evidence>
<keyword evidence="4 5" id="KW-0732">Signal</keyword>
<proteinExistence type="inferred from homology"/>
<protein>
    <recommendedName>
        <fullName evidence="6">FAM69 protein-kinase domain-containing protein</fullName>
    </recommendedName>
</protein>
<dbReference type="GeneID" id="109542382"/>
<evidence type="ECO:0000256" key="3">
    <source>
        <dbReference type="ARBA" id="ARBA00022525"/>
    </source>
</evidence>
<name>A0AAR5Q1P3_DENPD</name>
<reference evidence="7" key="2">
    <citation type="submission" date="2024-08" db="UniProtKB">
        <authorList>
            <consortium name="EnsemblMetazoa"/>
        </authorList>
    </citation>
    <scope>IDENTIFICATION</scope>
</reference>
<evidence type="ECO:0000256" key="4">
    <source>
        <dbReference type="ARBA" id="ARBA00022729"/>
    </source>
</evidence>
<keyword evidence="8" id="KW-1185">Reference proteome</keyword>
<evidence type="ECO:0000256" key="1">
    <source>
        <dbReference type="ARBA" id="ARBA00004613"/>
    </source>
</evidence>
<accession>A0AAR5Q1P3</accession>
<dbReference type="KEGG" id="dpa:109542382"/>
<dbReference type="GO" id="GO:0005576">
    <property type="term" value="C:extracellular region"/>
    <property type="evidence" value="ECO:0007669"/>
    <property type="project" value="UniProtKB-SubCell"/>
</dbReference>
<dbReference type="InterPro" id="IPR022049">
    <property type="entry name" value="FAM69_kinase_dom"/>
</dbReference>
<dbReference type="Pfam" id="PF12260">
    <property type="entry name" value="PIP49_C"/>
    <property type="match status" value="1"/>
</dbReference>
<feature type="signal peptide" evidence="5">
    <location>
        <begin position="1"/>
        <end position="20"/>
    </location>
</feature>
<dbReference type="Proteomes" id="UP000019118">
    <property type="component" value="Unassembled WGS sequence"/>
</dbReference>
<dbReference type="InterPro" id="IPR020519">
    <property type="entry name" value="DIPK2A/B"/>
</dbReference>
<sequence>MSRLWWLVPFGACLLAVILTGNKTLLDISERSSCPFCYGDDFCSALENATFQYNSLQKVAFNFVSVKNVFFAQLDGRELVLKKLADCAVFSLLNQDVFREAKPKAIKQEDLVTLLSDNRRHFHTCNRATAQQLIQAIPSKNSKELANLWTLLNVNVEPLLLEVFRKEHKWPVPHFFGYCGRLAVEENCGVPLNEVQLLHWNHRAHIALQLLQAADKFTSGHEEFRLYLTDVSPDNVAVNLQDFSVAFVDLEHGILQGIHSDQPATLAHYTQYMPEEEFAFFSDSVCASRISDHNIYAVCRLFLSPAAPWPMMPGGLLHSPQAAPERLFSLIELCVHSPNEIPRFSLSRTIQQLLRDLLNDAGYYNLKNE</sequence>
<reference evidence="8" key="1">
    <citation type="journal article" date="2013" name="Genome Biol.">
        <title>Draft genome of the mountain pine beetle, Dendroctonus ponderosae Hopkins, a major forest pest.</title>
        <authorList>
            <person name="Keeling C.I."/>
            <person name="Yuen M.M."/>
            <person name="Liao N.Y."/>
            <person name="Docking T.R."/>
            <person name="Chan S.K."/>
            <person name="Taylor G.A."/>
            <person name="Palmquist D.L."/>
            <person name="Jackman S.D."/>
            <person name="Nguyen A."/>
            <person name="Li M."/>
            <person name="Henderson H."/>
            <person name="Janes J.K."/>
            <person name="Zhao Y."/>
            <person name="Pandoh P."/>
            <person name="Moore R."/>
            <person name="Sperling F.A."/>
            <person name="Huber D.P."/>
            <person name="Birol I."/>
            <person name="Jones S.J."/>
            <person name="Bohlmann J."/>
        </authorList>
    </citation>
    <scope>NUCLEOTIDE SEQUENCE</scope>
</reference>
<evidence type="ECO:0000256" key="2">
    <source>
        <dbReference type="ARBA" id="ARBA00006338"/>
    </source>
</evidence>
<keyword evidence="3" id="KW-0964">Secreted</keyword>
<dbReference type="PANTHER" id="PTHR32073">
    <property type="entry name" value="GH11358P"/>
    <property type="match status" value="1"/>
</dbReference>
<dbReference type="EnsemblMetazoa" id="XM_019911583.1">
    <property type="protein sequence ID" value="XP_019767142.1"/>
    <property type="gene ID" value="LOC109542382"/>
</dbReference>
<comment type="subcellular location">
    <subcellularLocation>
        <location evidence="1">Secreted</location>
    </subcellularLocation>
</comment>
<evidence type="ECO:0000259" key="6">
    <source>
        <dbReference type="Pfam" id="PF12260"/>
    </source>
</evidence>
<evidence type="ECO:0000313" key="8">
    <source>
        <dbReference type="Proteomes" id="UP000019118"/>
    </source>
</evidence>
<dbReference type="PANTHER" id="PTHR32073:SF7">
    <property type="entry name" value="GH11358P"/>
    <property type="match status" value="1"/>
</dbReference>
<evidence type="ECO:0000256" key="5">
    <source>
        <dbReference type="SAM" id="SignalP"/>
    </source>
</evidence>
<organism evidence="7 8">
    <name type="scientific">Dendroctonus ponderosae</name>
    <name type="common">Mountain pine beetle</name>
    <dbReference type="NCBI Taxonomy" id="77166"/>
    <lineage>
        <taxon>Eukaryota</taxon>
        <taxon>Metazoa</taxon>
        <taxon>Ecdysozoa</taxon>
        <taxon>Arthropoda</taxon>
        <taxon>Hexapoda</taxon>
        <taxon>Insecta</taxon>
        <taxon>Pterygota</taxon>
        <taxon>Neoptera</taxon>
        <taxon>Endopterygota</taxon>
        <taxon>Coleoptera</taxon>
        <taxon>Polyphaga</taxon>
        <taxon>Cucujiformia</taxon>
        <taxon>Curculionidae</taxon>
        <taxon>Scolytinae</taxon>
        <taxon>Dendroctonus</taxon>
    </lineage>
</organism>
<dbReference type="AlphaFoldDB" id="A0AAR5Q1P3"/>